<reference evidence="3 4" key="1">
    <citation type="journal article" date="2015" name="Stand. Genomic Sci.">
        <title>Genomic Encyclopedia of Bacterial and Archaeal Type Strains, Phase III: the genomes of soil and plant-associated and newly described type strains.</title>
        <authorList>
            <person name="Whitman W.B."/>
            <person name="Woyke T."/>
            <person name="Klenk H.P."/>
            <person name="Zhou Y."/>
            <person name="Lilburn T.G."/>
            <person name="Beck B.J."/>
            <person name="De Vos P."/>
            <person name="Vandamme P."/>
            <person name="Eisen J.A."/>
            <person name="Garrity G."/>
            <person name="Hugenholtz P."/>
            <person name="Kyrpides N.C."/>
        </authorList>
    </citation>
    <scope>NUCLEOTIDE SEQUENCE [LARGE SCALE GENOMIC DNA]</scope>
    <source>
        <strain evidence="3 4">CGMCC 1.10685</strain>
    </source>
</reference>
<evidence type="ECO:0000313" key="3">
    <source>
        <dbReference type="EMBL" id="TWI45808.1"/>
    </source>
</evidence>
<dbReference type="SUPFAM" id="SSF55469">
    <property type="entry name" value="FMN-dependent nitroreductase-like"/>
    <property type="match status" value="2"/>
</dbReference>
<dbReference type="PANTHER" id="PTHR43745">
    <property type="entry name" value="NITROREDUCTASE MJ1384-RELATED"/>
    <property type="match status" value="1"/>
</dbReference>
<evidence type="ECO:0000313" key="5">
    <source>
        <dbReference type="Proteomes" id="UP000437862"/>
    </source>
</evidence>
<protein>
    <submittedName>
        <fullName evidence="3">SagB-type dehydrogenase family enzyme</fullName>
    </submittedName>
    <submittedName>
        <fullName evidence="2">SagB/ThcOx family dehydrogenase</fullName>
    </submittedName>
</protein>
<name>A0A562PN67_9BURK</name>
<evidence type="ECO:0000313" key="2">
    <source>
        <dbReference type="EMBL" id="QGZ40733.1"/>
    </source>
</evidence>
<sequence>MSLIQQYQASFRDRNAYLSQEFTSGPVDWDDAPFKHTVRPGTFEVPLPAGAQLAERPAPGVSLAALAWALWHANGLLRRKLDVDWTKSASVLNHGRASYARGTASGGGLYPVELYLFADGLAGLPSGIYHHCEARSVLQRLRAGRCTPALAACWHGSARAGASYLVLTVRFWKNVFKYKNFGYQVVTEDVGAMLGTLLQVLGELGIGAQVRYRFADRRLAAAMGLDLDDEAPMAVLELAPDSGGAVLADGGAWQGRAAAPLERSRRVAVPELIRQLHAATLLDDVPPPRALEPWLPAGRRTALPAPAPLATDTELFMRRRSSMGRQDAGAGVSPEQLATLLAAAMAPYRSDVVAQPAGPRAVRLAVFAQHVPGLAVGAYAYDPAAHALQEEGGAPDPAAGLQRIYYLENYNIAETALLVAVVARHEEAYAAWGERSLRICNAEAGMIAQRTYLAAARLGLSCGAALGFNCAEADSLFQLQRPAESIVMMLMISGQGAPSGFTARFDG</sequence>
<proteinExistence type="predicted"/>
<dbReference type="InterPro" id="IPR000415">
    <property type="entry name" value="Nitroreductase-like"/>
</dbReference>
<evidence type="ECO:0000259" key="1">
    <source>
        <dbReference type="Pfam" id="PF00881"/>
    </source>
</evidence>
<dbReference type="EMBL" id="CP046904">
    <property type="protein sequence ID" value="QGZ40733.1"/>
    <property type="molecule type" value="Genomic_DNA"/>
</dbReference>
<reference evidence="3" key="2">
    <citation type="submission" date="2019-07" db="EMBL/GenBank/DDBJ databases">
        <authorList>
            <person name="Whitman W."/>
            <person name="Huntemann M."/>
            <person name="Clum A."/>
            <person name="Pillay M."/>
            <person name="Palaniappan K."/>
            <person name="Varghese N."/>
            <person name="Mikhailova N."/>
            <person name="Stamatis D."/>
            <person name="Reddy T."/>
            <person name="Daum C."/>
            <person name="Shapiro N."/>
            <person name="Ivanova N."/>
            <person name="Kyrpides N."/>
            <person name="Woyke T."/>
        </authorList>
    </citation>
    <scope>NUCLEOTIDE SEQUENCE</scope>
    <source>
        <strain evidence="3">CGMCC 1.10685</strain>
    </source>
</reference>
<dbReference type="EMBL" id="VLKW01000006">
    <property type="protein sequence ID" value="TWI45808.1"/>
    <property type="molecule type" value="Genomic_DNA"/>
</dbReference>
<reference evidence="2 5" key="3">
    <citation type="submission" date="2019-12" db="EMBL/GenBank/DDBJ databases">
        <title>Draft Genome Sequences of Six Type Strains of the Genus Massilia.</title>
        <authorList>
            <person name="Miess H."/>
            <person name="Frediansyah A."/>
            <person name="Goeker M."/>
            <person name="Gross H."/>
        </authorList>
    </citation>
    <scope>NUCLEOTIDE SEQUENCE [LARGE SCALE GENOMIC DNA]</scope>
    <source>
        <strain evidence="2 5">DSM 26639</strain>
    </source>
</reference>
<dbReference type="Proteomes" id="UP000315112">
    <property type="component" value="Unassembled WGS sequence"/>
</dbReference>
<dbReference type="Gene3D" id="3.40.109.10">
    <property type="entry name" value="NADH Oxidase"/>
    <property type="match status" value="2"/>
</dbReference>
<dbReference type="InterPro" id="IPR020051">
    <property type="entry name" value="SagB-type_dehydrogenase"/>
</dbReference>
<dbReference type="NCBIfam" id="TIGR03605">
    <property type="entry name" value="antibiot_sagB"/>
    <property type="match status" value="1"/>
</dbReference>
<dbReference type="RefSeq" id="WP_145876782.1">
    <property type="nucleotide sequence ID" value="NZ_CP046904.1"/>
</dbReference>
<dbReference type="InterPro" id="IPR029479">
    <property type="entry name" value="Nitroreductase"/>
</dbReference>
<feature type="domain" description="Nitroreductase" evidence="1">
    <location>
        <begin position="330"/>
        <end position="492"/>
    </location>
</feature>
<accession>A0A562PN67</accession>
<dbReference type="PANTHER" id="PTHR43745:SF2">
    <property type="entry name" value="NITROREDUCTASE MJ1384-RELATED"/>
    <property type="match status" value="1"/>
</dbReference>
<evidence type="ECO:0000313" key="4">
    <source>
        <dbReference type="Proteomes" id="UP000315112"/>
    </source>
</evidence>
<dbReference type="OrthoDB" id="9802775at2"/>
<dbReference type="CDD" id="cd02142">
    <property type="entry name" value="McbC_SagB-like_oxidoreductase"/>
    <property type="match status" value="1"/>
</dbReference>
<dbReference type="AlphaFoldDB" id="A0A562PN67"/>
<keyword evidence="5" id="KW-1185">Reference proteome</keyword>
<gene>
    <name evidence="2" type="ORF">GO485_17780</name>
    <name evidence="3" type="ORF">IP92_03235</name>
</gene>
<dbReference type="Proteomes" id="UP000437862">
    <property type="component" value="Chromosome"/>
</dbReference>
<organism evidence="3 4">
    <name type="scientific">Pseudoduganella flava</name>
    <dbReference type="NCBI Taxonomy" id="871742"/>
    <lineage>
        <taxon>Bacteria</taxon>
        <taxon>Pseudomonadati</taxon>
        <taxon>Pseudomonadota</taxon>
        <taxon>Betaproteobacteria</taxon>
        <taxon>Burkholderiales</taxon>
        <taxon>Oxalobacteraceae</taxon>
        <taxon>Telluria group</taxon>
        <taxon>Pseudoduganella</taxon>
    </lineage>
</organism>
<dbReference type="Pfam" id="PF00881">
    <property type="entry name" value="Nitroreductase"/>
    <property type="match status" value="1"/>
</dbReference>
<dbReference type="InterPro" id="IPR052544">
    <property type="entry name" value="Bacteriocin_Proc_Enz"/>
</dbReference>
<dbReference type="GO" id="GO:0016491">
    <property type="term" value="F:oxidoreductase activity"/>
    <property type="evidence" value="ECO:0007669"/>
    <property type="project" value="InterPro"/>
</dbReference>